<accession>A0A1S2LYF7</accession>
<dbReference type="AlphaFoldDB" id="A0A1S2LYF7"/>
<dbReference type="EMBL" id="LQXD01000099">
    <property type="protein sequence ID" value="OIJ16455.1"/>
    <property type="molecule type" value="Genomic_DNA"/>
</dbReference>
<evidence type="ECO:0000313" key="3">
    <source>
        <dbReference type="EMBL" id="QOY38171.1"/>
    </source>
</evidence>
<reference evidence="1 4" key="1">
    <citation type="submission" date="2016-10" db="EMBL/GenBank/DDBJ databases">
        <title>Draft genome sequences of four alkaliphilic bacteria belonging to the Anaerobacillus genus.</title>
        <authorList>
            <person name="Bassil N.M."/>
            <person name="Lloyd J.R."/>
        </authorList>
    </citation>
    <scope>NUCLEOTIDE SEQUENCE [LARGE SCALE GENOMIC DNA]</scope>
    <source>
        <strain evidence="1 4">NB2006</strain>
    </source>
</reference>
<reference evidence="3 4" key="3">
    <citation type="journal article" date="2019" name="Int. J. Syst. Evol. Microbiol.">
        <title>Anaerobacillus isosaccharinicus sp. nov., an alkaliphilic bacterium which degrades isosaccharinic acid.</title>
        <authorList>
            <person name="Bassil N.M."/>
            <person name="Lloyd J.R."/>
        </authorList>
    </citation>
    <scope>NUCLEOTIDE SEQUENCE [LARGE SCALE GENOMIC DNA]</scope>
    <source>
        <strain evidence="3 4">NB2006</strain>
    </source>
</reference>
<protein>
    <submittedName>
        <fullName evidence="1">Uncharacterized protein</fullName>
    </submittedName>
</protein>
<dbReference type="EMBL" id="LQXD01000065">
    <property type="protein sequence ID" value="OIJ20854.1"/>
    <property type="molecule type" value="Genomic_DNA"/>
</dbReference>
<evidence type="ECO:0000313" key="4">
    <source>
        <dbReference type="Proteomes" id="UP000180175"/>
    </source>
</evidence>
<organism evidence="1 4">
    <name type="scientific">Anaerobacillus isosaccharinicus</name>
    <dbReference type="NCBI Taxonomy" id="1532552"/>
    <lineage>
        <taxon>Bacteria</taxon>
        <taxon>Bacillati</taxon>
        <taxon>Bacillota</taxon>
        <taxon>Bacilli</taxon>
        <taxon>Bacillales</taxon>
        <taxon>Bacillaceae</taxon>
        <taxon>Anaerobacillus</taxon>
    </lineage>
</organism>
<keyword evidence="4" id="KW-1185">Reference proteome</keyword>
<name>A0A1S2LYF7_9BACI</name>
<evidence type="ECO:0000313" key="2">
    <source>
        <dbReference type="EMBL" id="OIJ20854.1"/>
    </source>
</evidence>
<sequence>MVITAEMPVSGIANSWEETKEAFNKYDIPVGSNKALKEHLQGKDLDLLISDLNKTIGSSGVTCIEGG</sequence>
<dbReference type="EMBL" id="CP063356">
    <property type="protein sequence ID" value="QOY38171.1"/>
    <property type="molecule type" value="Genomic_DNA"/>
</dbReference>
<dbReference type="RefSeq" id="WP_071316489.1">
    <property type="nucleotide sequence ID" value="NZ_CP063356.2"/>
</dbReference>
<proteinExistence type="predicted"/>
<dbReference type="Proteomes" id="UP000180175">
    <property type="component" value="Chromosome"/>
</dbReference>
<dbReference type="KEGG" id="aia:AWH56_011900"/>
<evidence type="ECO:0000313" key="1">
    <source>
        <dbReference type="EMBL" id="OIJ16455.1"/>
    </source>
</evidence>
<dbReference type="OrthoDB" id="2886834at2"/>
<reference evidence="3 4" key="2">
    <citation type="journal article" date="2017" name="Genome Announc.">
        <title>Draft Genome Sequences of Four Alkaliphilic Bacteria Belonging to the Anaerobacillus Genus.</title>
        <authorList>
            <person name="Bassil N.M."/>
            <person name="Lloyd J.R."/>
        </authorList>
    </citation>
    <scope>NUCLEOTIDE SEQUENCE [LARGE SCALE GENOMIC DNA]</scope>
    <source>
        <strain evidence="3 4">NB2006</strain>
    </source>
</reference>
<gene>
    <name evidence="3" type="ORF">AWH56_011900</name>
    <name evidence="2" type="ORF">AWH56_07190</name>
    <name evidence="1" type="ORF">AWH56_10915</name>
</gene>
<reference evidence="3" key="4">
    <citation type="submission" date="2020-10" db="EMBL/GenBank/DDBJ databases">
        <authorList>
            <person name="Bassil N.M."/>
            <person name="Lloyd J.R."/>
        </authorList>
    </citation>
    <scope>NUCLEOTIDE SEQUENCE</scope>
    <source>
        <strain evidence="3">NB2006</strain>
    </source>
</reference>